<dbReference type="RefSeq" id="WP_341673104.1">
    <property type="nucleotide sequence ID" value="NZ_JBBYHV010000001.1"/>
</dbReference>
<feature type="region of interest" description="Disordered" evidence="1">
    <location>
        <begin position="179"/>
        <end position="199"/>
    </location>
</feature>
<evidence type="ECO:0000256" key="2">
    <source>
        <dbReference type="SAM" id="SignalP"/>
    </source>
</evidence>
<dbReference type="EMBL" id="JBBYHV010000001">
    <property type="protein sequence ID" value="MEL1250586.1"/>
    <property type="molecule type" value="Genomic_DNA"/>
</dbReference>
<keyword evidence="4" id="KW-1185">Reference proteome</keyword>
<feature type="signal peptide" evidence="2">
    <location>
        <begin position="1"/>
        <end position="21"/>
    </location>
</feature>
<accession>A0ABU9IEI0</accession>
<organism evidence="3 4">
    <name type="scientific">Aurantiacibacter gilvus</name>
    <dbReference type="NCBI Taxonomy" id="3139141"/>
    <lineage>
        <taxon>Bacteria</taxon>
        <taxon>Pseudomonadati</taxon>
        <taxon>Pseudomonadota</taxon>
        <taxon>Alphaproteobacteria</taxon>
        <taxon>Sphingomonadales</taxon>
        <taxon>Erythrobacteraceae</taxon>
        <taxon>Aurantiacibacter</taxon>
    </lineage>
</organism>
<evidence type="ECO:0000313" key="3">
    <source>
        <dbReference type="EMBL" id="MEL1250586.1"/>
    </source>
</evidence>
<sequence length="199" mass="22147">MKNLILATASALSLAAVPAAAEAQQREAPEDAPAFYSAAHEELLREMSPDFRIHFDTLDEDQQALYFGWNDALRGYYHTLNDEQRHAWWYLNDEQRIQLYQVQGEAARDAAWDSVIAQVGTLEAQQAAAPERDTSMTFVSNAVVQDIPMPAHPDEYPVCEGDNDDHCINAWAAGQRGPGVDRPLDYWPGRPASEMQSGG</sequence>
<evidence type="ECO:0000313" key="4">
    <source>
        <dbReference type="Proteomes" id="UP001497045"/>
    </source>
</evidence>
<proteinExistence type="predicted"/>
<gene>
    <name evidence="3" type="ORF">AAEO60_07880</name>
</gene>
<name>A0ABU9IEI0_9SPHN</name>
<dbReference type="Proteomes" id="UP001497045">
    <property type="component" value="Unassembled WGS sequence"/>
</dbReference>
<evidence type="ECO:0008006" key="5">
    <source>
        <dbReference type="Google" id="ProtNLM"/>
    </source>
</evidence>
<evidence type="ECO:0000256" key="1">
    <source>
        <dbReference type="SAM" id="MobiDB-lite"/>
    </source>
</evidence>
<reference evidence="3 4" key="1">
    <citation type="submission" date="2024-04" db="EMBL/GenBank/DDBJ databases">
        <title>Aurantiacibacter sp. DGU6 16S ribosomal RNA gene Genome sequencing and assembly.</title>
        <authorList>
            <person name="Park S."/>
        </authorList>
    </citation>
    <scope>NUCLEOTIDE SEQUENCE [LARGE SCALE GENOMIC DNA]</scope>
    <source>
        <strain evidence="3 4">DGU6</strain>
    </source>
</reference>
<feature type="chain" id="PRO_5047103397" description="Secreted protein" evidence="2">
    <location>
        <begin position="22"/>
        <end position="199"/>
    </location>
</feature>
<keyword evidence="2" id="KW-0732">Signal</keyword>
<protein>
    <recommendedName>
        <fullName evidence="5">Secreted protein</fullName>
    </recommendedName>
</protein>
<comment type="caution">
    <text evidence="3">The sequence shown here is derived from an EMBL/GenBank/DDBJ whole genome shotgun (WGS) entry which is preliminary data.</text>
</comment>